<dbReference type="EMBL" id="JAVHJS010000008">
    <property type="protein sequence ID" value="KAK2850095.1"/>
    <property type="molecule type" value="Genomic_DNA"/>
</dbReference>
<name>A0AA88SU35_TACVA</name>
<keyword evidence="2" id="KW-1185">Reference proteome</keyword>
<dbReference type="AlphaFoldDB" id="A0AA88SU35"/>
<proteinExistence type="predicted"/>
<dbReference type="Proteomes" id="UP001187315">
    <property type="component" value="Unassembled WGS sequence"/>
</dbReference>
<organism evidence="1 2">
    <name type="scientific">Tachysurus vachellii</name>
    <name type="common">Darkbarbel catfish</name>
    <name type="synonym">Pelteobagrus vachellii</name>
    <dbReference type="NCBI Taxonomy" id="175792"/>
    <lineage>
        <taxon>Eukaryota</taxon>
        <taxon>Metazoa</taxon>
        <taxon>Chordata</taxon>
        <taxon>Craniata</taxon>
        <taxon>Vertebrata</taxon>
        <taxon>Euteleostomi</taxon>
        <taxon>Actinopterygii</taxon>
        <taxon>Neopterygii</taxon>
        <taxon>Teleostei</taxon>
        <taxon>Ostariophysi</taxon>
        <taxon>Siluriformes</taxon>
        <taxon>Bagridae</taxon>
        <taxon>Tachysurus</taxon>
    </lineage>
</organism>
<sequence>METLRKYALIASAIIRDSLRSSALSAPTKPRLRPLKVMKLEIQAPQWLQPARSCSGTTAVENAEYMSRNGD</sequence>
<comment type="caution">
    <text evidence="1">The sequence shown here is derived from an EMBL/GenBank/DDBJ whole genome shotgun (WGS) entry which is preliminary data.</text>
</comment>
<evidence type="ECO:0000313" key="2">
    <source>
        <dbReference type="Proteomes" id="UP001187315"/>
    </source>
</evidence>
<gene>
    <name evidence="1" type="ORF">Q7C36_008878</name>
</gene>
<reference evidence="1" key="1">
    <citation type="submission" date="2023-08" db="EMBL/GenBank/DDBJ databases">
        <title>Pelteobagrus vachellii genome.</title>
        <authorList>
            <person name="Liu H."/>
        </authorList>
    </citation>
    <scope>NUCLEOTIDE SEQUENCE</scope>
    <source>
        <strain evidence="1">PRFRI_2022a</strain>
        <tissue evidence="1">Muscle</tissue>
    </source>
</reference>
<evidence type="ECO:0000313" key="1">
    <source>
        <dbReference type="EMBL" id="KAK2850095.1"/>
    </source>
</evidence>
<protein>
    <submittedName>
        <fullName evidence="1">Uncharacterized protein</fullName>
    </submittedName>
</protein>
<accession>A0AA88SU35</accession>